<gene>
    <name evidence="1" type="ORF">BT62DRAFT_938194</name>
</gene>
<reference evidence="1" key="1">
    <citation type="submission" date="2020-11" db="EMBL/GenBank/DDBJ databases">
        <title>Adaptations for nitrogen fixation in a non-lichenized fungal sporocarp promotes dispersal by wood-feeding termites.</title>
        <authorList>
            <consortium name="DOE Joint Genome Institute"/>
            <person name="Koch R.A."/>
            <person name="Yoon G."/>
            <person name="Arayal U."/>
            <person name="Lail K."/>
            <person name="Amirebrahimi M."/>
            <person name="Labutti K."/>
            <person name="Lipzen A."/>
            <person name="Riley R."/>
            <person name="Barry K."/>
            <person name="Henrissat B."/>
            <person name="Grigoriev I.V."/>
            <person name="Herr J.R."/>
            <person name="Aime M.C."/>
        </authorList>
    </citation>
    <scope>NUCLEOTIDE SEQUENCE</scope>
    <source>
        <strain evidence="1">MCA 3950</strain>
    </source>
</reference>
<dbReference type="Proteomes" id="UP000812287">
    <property type="component" value="Unassembled WGS sequence"/>
</dbReference>
<keyword evidence="2" id="KW-1185">Reference proteome</keyword>
<organism evidence="1 2">
    <name type="scientific">Guyanagaster necrorhizus</name>
    <dbReference type="NCBI Taxonomy" id="856835"/>
    <lineage>
        <taxon>Eukaryota</taxon>
        <taxon>Fungi</taxon>
        <taxon>Dikarya</taxon>
        <taxon>Basidiomycota</taxon>
        <taxon>Agaricomycotina</taxon>
        <taxon>Agaricomycetes</taxon>
        <taxon>Agaricomycetidae</taxon>
        <taxon>Agaricales</taxon>
        <taxon>Marasmiineae</taxon>
        <taxon>Physalacriaceae</taxon>
        <taxon>Guyanagaster</taxon>
    </lineage>
</organism>
<evidence type="ECO:0000313" key="1">
    <source>
        <dbReference type="EMBL" id="KAG7440228.1"/>
    </source>
</evidence>
<dbReference type="RefSeq" id="XP_043033728.1">
    <property type="nucleotide sequence ID" value="XM_043187482.1"/>
</dbReference>
<protein>
    <submittedName>
        <fullName evidence="1">Uncharacterized protein</fullName>
    </submittedName>
</protein>
<evidence type="ECO:0000313" key="2">
    <source>
        <dbReference type="Proteomes" id="UP000812287"/>
    </source>
</evidence>
<dbReference type="GeneID" id="66109779"/>
<dbReference type="EMBL" id="MU250574">
    <property type="protein sequence ID" value="KAG7440228.1"/>
    <property type="molecule type" value="Genomic_DNA"/>
</dbReference>
<name>A0A9P7VGP1_9AGAR</name>
<sequence>KEVCRSSIKSAVDRGTECKYKAQSYGGRVDHDGQSEARRLHGELCSALGDVAKAMKRCAYLSDDR</sequence>
<dbReference type="AlphaFoldDB" id="A0A9P7VGP1"/>
<proteinExistence type="predicted"/>
<comment type="caution">
    <text evidence="1">The sequence shown here is derived from an EMBL/GenBank/DDBJ whole genome shotgun (WGS) entry which is preliminary data.</text>
</comment>
<accession>A0A9P7VGP1</accession>
<feature type="non-terminal residue" evidence="1">
    <location>
        <position position="1"/>
    </location>
</feature>